<dbReference type="RefSeq" id="WP_254570881.1">
    <property type="nucleotide sequence ID" value="NZ_CP098502.1"/>
</dbReference>
<organism evidence="3 4">
    <name type="scientific">Paraconexibacter antarcticus</name>
    <dbReference type="NCBI Taxonomy" id="2949664"/>
    <lineage>
        <taxon>Bacteria</taxon>
        <taxon>Bacillati</taxon>
        <taxon>Actinomycetota</taxon>
        <taxon>Thermoleophilia</taxon>
        <taxon>Solirubrobacterales</taxon>
        <taxon>Paraconexibacteraceae</taxon>
        <taxon>Paraconexibacter</taxon>
    </lineage>
</organism>
<feature type="compositionally biased region" description="Basic and acidic residues" evidence="2">
    <location>
        <begin position="9"/>
        <end position="25"/>
    </location>
</feature>
<dbReference type="Proteomes" id="UP001056035">
    <property type="component" value="Chromosome"/>
</dbReference>
<proteinExistence type="predicted"/>
<dbReference type="Gene3D" id="3.40.50.1240">
    <property type="entry name" value="Phosphoglycerate mutase-like"/>
    <property type="match status" value="1"/>
</dbReference>
<dbReference type="EMBL" id="CP098502">
    <property type="protein sequence ID" value="UTI64168.1"/>
    <property type="molecule type" value="Genomic_DNA"/>
</dbReference>
<dbReference type="SMART" id="SM00855">
    <property type="entry name" value="PGAM"/>
    <property type="match status" value="1"/>
</dbReference>
<sequence length="169" mass="17350">MARQLWMLRHGEAEPHGTRPDDDRRLTDRGVAQSAAAGAALAALGIGFDAIFTSPKVRAHVTATTAAEPLETDVIVHAPLASGFDADEARALLAAADDGGHVLVVGHEPDFSRVVHELTGGDVDFKKGGVAAVRLESLTGRGELITLLRPRELGAIAAAGAAAPAAPAD</sequence>
<feature type="region of interest" description="Disordered" evidence="2">
    <location>
        <begin position="1"/>
        <end position="25"/>
    </location>
</feature>
<protein>
    <submittedName>
        <fullName evidence="3">Phosphohistidine phosphatase SixA</fullName>
    </submittedName>
</protein>
<evidence type="ECO:0000256" key="1">
    <source>
        <dbReference type="ARBA" id="ARBA00022801"/>
    </source>
</evidence>
<dbReference type="Pfam" id="PF00300">
    <property type="entry name" value="His_Phos_1"/>
    <property type="match status" value="1"/>
</dbReference>
<evidence type="ECO:0000313" key="3">
    <source>
        <dbReference type="EMBL" id="UTI64168.1"/>
    </source>
</evidence>
<accession>A0ABY5DSF5</accession>
<evidence type="ECO:0000256" key="2">
    <source>
        <dbReference type="SAM" id="MobiDB-lite"/>
    </source>
</evidence>
<dbReference type="SUPFAM" id="SSF53254">
    <property type="entry name" value="Phosphoglycerate mutase-like"/>
    <property type="match status" value="1"/>
</dbReference>
<dbReference type="PANTHER" id="PTHR20935:SF0">
    <property type="entry name" value="SERINE_THREONINE-PROTEIN PHOSPHATASE PGAM5, MITOCHONDRIAL"/>
    <property type="match status" value="1"/>
</dbReference>
<keyword evidence="1" id="KW-0378">Hydrolase</keyword>
<dbReference type="NCBIfam" id="TIGR00249">
    <property type="entry name" value="sixA"/>
    <property type="match status" value="1"/>
</dbReference>
<dbReference type="PANTHER" id="PTHR20935">
    <property type="entry name" value="PHOSPHOGLYCERATE MUTASE-RELATED"/>
    <property type="match status" value="1"/>
</dbReference>
<dbReference type="CDD" id="cd07040">
    <property type="entry name" value="HP"/>
    <property type="match status" value="1"/>
</dbReference>
<dbReference type="InterPro" id="IPR004449">
    <property type="entry name" value="SixA"/>
</dbReference>
<evidence type="ECO:0000313" key="4">
    <source>
        <dbReference type="Proteomes" id="UP001056035"/>
    </source>
</evidence>
<reference evidence="3 4" key="1">
    <citation type="submission" date="2022-06" db="EMBL/GenBank/DDBJ databases">
        <title>Paraconexibacter antarcticus.</title>
        <authorList>
            <person name="Kim C.S."/>
        </authorList>
    </citation>
    <scope>NUCLEOTIDE SEQUENCE [LARGE SCALE GENOMIC DNA]</scope>
    <source>
        <strain evidence="3 4">02-257</strain>
    </source>
</reference>
<dbReference type="InterPro" id="IPR051021">
    <property type="entry name" value="Mito_Ser/Thr_phosphatase"/>
</dbReference>
<dbReference type="InterPro" id="IPR013078">
    <property type="entry name" value="His_Pase_superF_clade-1"/>
</dbReference>
<gene>
    <name evidence="3" type="primary">sixA</name>
    <name evidence="3" type="ORF">NBH00_22870</name>
</gene>
<keyword evidence="4" id="KW-1185">Reference proteome</keyword>
<name>A0ABY5DSF5_9ACTN</name>
<dbReference type="InterPro" id="IPR029033">
    <property type="entry name" value="His_PPase_superfam"/>
</dbReference>